<dbReference type="InterPro" id="IPR024935">
    <property type="entry name" value="Rubredoxin_dom"/>
</dbReference>
<protein>
    <recommendedName>
        <fullName evidence="6">Rubredoxin-like domain-containing protein</fullName>
    </recommendedName>
</protein>
<keyword evidence="5" id="KW-1133">Transmembrane helix</keyword>
<feature type="domain" description="Rubredoxin-like" evidence="6">
    <location>
        <begin position="52"/>
        <end position="93"/>
    </location>
</feature>
<evidence type="ECO:0000256" key="3">
    <source>
        <dbReference type="ARBA" id="ARBA00022982"/>
    </source>
</evidence>
<feature type="transmembrane region" description="Helical" evidence="5">
    <location>
        <begin position="127"/>
        <end position="146"/>
    </location>
</feature>
<proteinExistence type="predicted"/>
<dbReference type="PANTHER" id="PTHR48136">
    <property type="entry name" value="RUBREDOXIN-LIKE SUPERFAMILY PROTEIN"/>
    <property type="match status" value="1"/>
</dbReference>
<keyword evidence="3" id="KW-0249">Electron transport</keyword>
<evidence type="ECO:0000259" key="6">
    <source>
        <dbReference type="PROSITE" id="PS50903"/>
    </source>
</evidence>
<comment type="caution">
    <text evidence="7">The sequence shown here is derived from an EMBL/GenBank/DDBJ whole genome shotgun (WGS) entry which is preliminary data.</text>
</comment>
<dbReference type="CDD" id="cd00730">
    <property type="entry name" value="rubredoxin"/>
    <property type="match status" value="1"/>
</dbReference>
<keyword evidence="8" id="KW-1185">Reference proteome</keyword>
<accession>A0AAD5H347</accession>
<dbReference type="PANTHER" id="PTHR48136:SF1">
    <property type="entry name" value="RUBREDOXIN-LIKE SUPERFAMILY PROTEIN"/>
    <property type="match status" value="1"/>
</dbReference>
<dbReference type="SUPFAM" id="SSF57802">
    <property type="entry name" value="Rubredoxin-like"/>
    <property type="match status" value="1"/>
</dbReference>
<keyword evidence="5" id="KW-0472">Membrane</keyword>
<organism evidence="7 8">
    <name type="scientific">Chlorella ohadii</name>
    <dbReference type="NCBI Taxonomy" id="2649997"/>
    <lineage>
        <taxon>Eukaryota</taxon>
        <taxon>Viridiplantae</taxon>
        <taxon>Chlorophyta</taxon>
        <taxon>core chlorophytes</taxon>
        <taxon>Trebouxiophyceae</taxon>
        <taxon>Chlorellales</taxon>
        <taxon>Chlorellaceae</taxon>
        <taxon>Chlorella clade</taxon>
        <taxon>Chlorella</taxon>
    </lineage>
</organism>
<evidence type="ECO:0000256" key="5">
    <source>
        <dbReference type="SAM" id="Phobius"/>
    </source>
</evidence>
<gene>
    <name evidence="7" type="ORF">COHA_007185</name>
</gene>
<dbReference type="PROSITE" id="PS50903">
    <property type="entry name" value="RUBREDOXIN_LIKE"/>
    <property type="match status" value="1"/>
</dbReference>
<evidence type="ECO:0000256" key="1">
    <source>
        <dbReference type="ARBA" id="ARBA00022448"/>
    </source>
</evidence>
<dbReference type="Gene3D" id="2.20.28.10">
    <property type="match status" value="1"/>
</dbReference>
<dbReference type="Proteomes" id="UP001205105">
    <property type="component" value="Unassembled WGS sequence"/>
</dbReference>
<evidence type="ECO:0000256" key="4">
    <source>
        <dbReference type="ARBA" id="ARBA00023004"/>
    </source>
</evidence>
<dbReference type="EMBL" id="JADXDR010000108">
    <property type="protein sequence ID" value="KAI7839043.1"/>
    <property type="molecule type" value="Genomic_DNA"/>
</dbReference>
<evidence type="ECO:0000313" key="8">
    <source>
        <dbReference type="Proteomes" id="UP001205105"/>
    </source>
</evidence>
<keyword evidence="5" id="KW-0812">Transmembrane</keyword>
<dbReference type="AlphaFoldDB" id="A0AAD5H347"/>
<reference evidence="7" key="1">
    <citation type="submission" date="2020-11" db="EMBL/GenBank/DDBJ databases">
        <title>Chlorella ohadii genome sequencing and assembly.</title>
        <authorList>
            <person name="Murik O."/>
            <person name="Treves H."/>
            <person name="Kedem I."/>
            <person name="Shotland Y."/>
            <person name="Kaplan A."/>
        </authorList>
    </citation>
    <scope>NUCLEOTIDE SEQUENCE</scope>
    <source>
        <strain evidence="7">1</strain>
    </source>
</reference>
<keyword evidence="1" id="KW-0813">Transport</keyword>
<evidence type="ECO:0000256" key="2">
    <source>
        <dbReference type="ARBA" id="ARBA00022723"/>
    </source>
</evidence>
<dbReference type="GO" id="GO:0005506">
    <property type="term" value="F:iron ion binding"/>
    <property type="evidence" value="ECO:0007669"/>
    <property type="project" value="InterPro"/>
</dbReference>
<sequence>MALTVANPALRLAGAQRAALRGTAVQARPVLPARRAAARAPLAVSARATKQQTAYICVDCGYIYDGSEGPFEKLPSGYRCPVCSAPKRRFKPYAGGAGRNDAKSMNARYERMQSEGGGSGGKVDSGAFLAAGVAAVAALAGLYVYLNSQYQ</sequence>
<name>A0AAD5H347_9CHLO</name>
<keyword evidence="4" id="KW-0408">Iron</keyword>
<keyword evidence="2" id="KW-0479">Metal-binding</keyword>
<evidence type="ECO:0000313" key="7">
    <source>
        <dbReference type="EMBL" id="KAI7839043.1"/>
    </source>
</evidence>
<dbReference type="InterPro" id="IPR024934">
    <property type="entry name" value="Rubredoxin-like_dom"/>
</dbReference>